<protein>
    <recommendedName>
        <fullName evidence="3">Carboxylesterase type B domain-containing protein</fullName>
    </recommendedName>
</protein>
<proteinExistence type="predicted"/>
<accession>A0A017SAS7</accession>
<gene>
    <name evidence="1" type="ORF">EURHEDRAFT_413736</name>
</gene>
<name>A0A017SAS7_ASPRC</name>
<dbReference type="RefSeq" id="XP_040637811.1">
    <property type="nucleotide sequence ID" value="XM_040782240.1"/>
</dbReference>
<reference evidence="2" key="1">
    <citation type="journal article" date="2014" name="Nat. Commun.">
        <title>Genomic adaptations of the halophilic Dead Sea filamentous fungus Eurotium rubrum.</title>
        <authorList>
            <person name="Kis-Papo T."/>
            <person name="Weig A.R."/>
            <person name="Riley R."/>
            <person name="Persoh D."/>
            <person name="Salamov A."/>
            <person name="Sun H."/>
            <person name="Lipzen A."/>
            <person name="Wasser S.P."/>
            <person name="Rambold G."/>
            <person name="Grigoriev I.V."/>
            <person name="Nevo E."/>
        </authorList>
    </citation>
    <scope>NUCLEOTIDE SEQUENCE [LARGE SCALE GENOMIC DNA]</scope>
    <source>
        <strain evidence="2">CBS 135680</strain>
    </source>
</reference>
<organism evidence="1 2">
    <name type="scientific">Aspergillus ruber (strain CBS 135680)</name>
    <dbReference type="NCBI Taxonomy" id="1388766"/>
    <lineage>
        <taxon>Eukaryota</taxon>
        <taxon>Fungi</taxon>
        <taxon>Dikarya</taxon>
        <taxon>Ascomycota</taxon>
        <taxon>Pezizomycotina</taxon>
        <taxon>Eurotiomycetes</taxon>
        <taxon>Eurotiomycetidae</taxon>
        <taxon>Eurotiales</taxon>
        <taxon>Aspergillaceae</taxon>
        <taxon>Aspergillus</taxon>
        <taxon>Aspergillus subgen. Aspergillus</taxon>
    </lineage>
</organism>
<dbReference type="AlphaFoldDB" id="A0A017SAS7"/>
<dbReference type="EMBL" id="KK088428">
    <property type="protein sequence ID" value="EYE94123.1"/>
    <property type="molecule type" value="Genomic_DNA"/>
</dbReference>
<sequence length="86" mass="8867">MGQSAGSAAAQHILDSNLTRGLITGTVIESGVRDPGDPLCTSLAEAYTTLGWNILLVSTLDHRAFVPGQQLLPGPCSSGAILRCCT</sequence>
<dbReference type="STRING" id="1388766.A0A017SAS7"/>
<dbReference type="OrthoDB" id="408631at2759"/>
<keyword evidence="2" id="KW-1185">Reference proteome</keyword>
<evidence type="ECO:0008006" key="3">
    <source>
        <dbReference type="Google" id="ProtNLM"/>
    </source>
</evidence>
<dbReference type="HOGENOM" id="CLU_2497514_0_0_1"/>
<dbReference type="GeneID" id="63697364"/>
<evidence type="ECO:0000313" key="2">
    <source>
        <dbReference type="Proteomes" id="UP000019804"/>
    </source>
</evidence>
<evidence type="ECO:0000313" key="1">
    <source>
        <dbReference type="EMBL" id="EYE94123.1"/>
    </source>
</evidence>
<dbReference type="Proteomes" id="UP000019804">
    <property type="component" value="Unassembled WGS sequence"/>
</dbReference>